<dbReference type="EMBL" id="AVFL01000045">
    <property type="protein sequence ID" value="EWY36378.1"/>
    <property type="molecule type" value="Genomic_DNA"/>
</dbReference>
<comment type="similarity">
    <text evidence="1">Belongs to the 'GDSL' lipolytic enzyme family.</text>
</comment>
<dbReference type="AlphaFoldDB" id="W9GY20"/>
<evidence type="ECO:0000313" key="4">
    <source>
        <dbReference type="Proteomes" id="UP000019486"/>
    </source>
</evidence>
<proteinExistence type="inferred from homology"/>
<organism evidence="3 4">
    <name type="scientific">Skermanella stibiiresistens SB22</name>
    <dbReference type="NCBI Taxonomy" id="1385369"/>
    <lineage>
        <taxon>Bacteria</taxon>
        <taxon>Pseudomonadati</taxon>
        <taxon>Pseudomonadota</taxon>
        <taxon>Alphaproteobacteria</taxon>
        <taxon>Rhodospirillales</taxon>
        <taxon>Azospirillaceae</taxon>
        <taxon>Skermanella</taxon>
    </lineage>
</organism>
<keyword evidence="4" id="KW-1185">Reference proteome</keyword>
<dbReference type="PATRIC" id="fig|1385369.3.peg.6621"/>
<reference evidence="3 4" key="1">
    <citation type="submission" date="2013-08" db="EMBL/GenBank/DDBJ databases">
        <title>The genome sequence of Skermanella stibiiresistens.</title>
        <authorList>
            <person name="Zhu W."/>
            <person name="Wang G."/>
        </authorList>
    </citation>
    <scope>NUCLEOTIDE SEQUENCE [LARGE SCALE GENOMIC DNA]</scope>
    <source>
        <strain evidence="3 4">SB22</strain>
    </source>
</reference>
<evidence type="ECO:0008006" key="5">
    <source>
        <dbReference type="Google" id="ProtNLM"/>
    </source>
</evidence>
<evidence type="ECO:0000256" key="2">
    <source>
        <dbReference type="SAM" id="MobiDB-lite"/>
    </source>
</evidence>
<comment type="caution">
    <text evidence="3">The sequence shown here is derived from an EMBL/GenBank/DDBJ whole genome shotgun (WGS) entry which is preliminary data.</text>
</comment>
<dbReference type="SUPFAM" id="SSF52266">
    <property type="entry name" value="SGNH hydrolase"/>
    <property type="match status" value="1"/>
</dbReference>
<dbReference type="Proteomes" id="UP000019486">
    <property type="component" value="Unassembled WGS sequence"/>
</dbReference>
<name>W9GY20_9PROT</name>
<dbReference type="GO" id="GO:0006629">
    <property type="term" value="P:lipid metabolic process"/>
    <property type="evidence" value="ECO:0007669"/>
    <property type="project" value="InterPro"/>
</dbReference>
<protein>
    <recommendedName>
        <fullName evidence="5">GDSL family lipase</fullName>
    </recommendedName>
</protein>
<gene>
    <name evidence="3" type="ORF">N825_26240</name>
</gene>
<sequence length="256" mass="26759">MVVFGDSLSDTGNASGGRFSNGPVWVEHVARHLDLAVEPSSSGGTNHAYGGARAHDPGSPHNLRAQADGFLAEEPDRETMGRTLFVVFGGANDLLGGFSGQDPIVLAMNAVRVLGSIADDLASAGAGAILVPNLPDLAKVPAVRQYGPSLGLIATRTTLGFNQALEQTLAGVDSRQGGHVIRLDLHALVERVFDDPGVLGVADVNLSDPCVNGGRACANPDRHIFWDQVHPTAFGHARLGRAAIDLIEVSRLRSDP</sequence>
<dbReference type="InterPro" id="IPR008265">
    <property type="entry name" value="Lipase_GDSL_AS"/>
</dbReference>
<dbReference type="PANTHER" id="PTHR22835">
    <property type="entry name" value="ZINC FINGER FYVE DOMAIN CONTAINING PROTEIN"/>
    <property type="match status" value="1"/>
</dbReference>
<dbReference type="STRING" id="1385369.N825_26240"/>
<dbReference type="InterPro" id="IPR036514">
    <property type="entry name" value="SGNH_hydro_sf"/>
</dbReference>
<evidence type="ECO:0000313" key="3">
    <source>
        <dbReference type="EMBL" id="EWY36378.1"/>
    </source>
</evidence>
<dbReference type="PANTHER" id="PTHR22835:SF659">
    <property type="entry name" value="GDSL LIPASE_ACYLHYDROLASE, PUTATIVE (AFU_ORTHOLOGUE AFUA_2G00510)-RELATED"/>
    <property type="match status" value="1"/>
</dbReference>
<dbReference type="CDD" id="cd01846">
    <property type="entry name" value="fatty_acyltransferase_like"/>
    <property type="match status" value="1"/>
</dbReference>
<feature type="region of interest" description="Disordered" evidence="2">
    <location>
        <begin position="39"/>
        <end position="64"/>
    </location>
</feature>
<dbReference type="InterPro" id="IPR001087">
    <property type="entry name" value="GDSL"/>
</dbReference>
<dbReference type="Pfam" id="PF00657">
    <property type="entry name" value="Lipase_GDSL"/>
    <property type="match status" value="1"/>
</dbReference>
<accession>W9GY20</accession>
<evidence type="ECO:0000256" key="1">
    <source>
        <dbReference type="ARBA" id="ARBA00008668"/>
    </source>
</evidence>
<dbReference type="Gene3D" id="3.40.50.1110">
    <property type="entry name" value="SGNH hydrolase"/>
    <property type="match status" value="1"/>
</dbReference>
<dbReference type="GO" id="GO:0016298">
    <property type="term" value="F:lipase activity"/>
    <property type="evidence" value="ECO:0007669"/>
    <property type="project" value="InterPro"/>
</dbReference>
<dbReference type="PROSITE" id="PS01098">
    <property type="entry name" value="LIPASE_GDSL_SER"/>
    <property type="match status" value="1"/>
</dbReference>